<organism evidence="1 2">
    <name type="scientific">Phlebia brevispora</name>
    <dbReference type="NCBI Taxonomy" id="194682"/>
    <lineage>
        <taxon>Eukaryota</taxon>
        <taxon>Fungi</taxon>
        <taxon>Dikarya</taxon>
        <taxon>Basidiomycota</taxon>
        <taxon>Agaricomycotina</taxon>
        <taxon>Agaricomycetes</taxon>
        <taxon>Polyporales</taxon>
        <taxon>Meruliaceae</taxon>
        <taxon>Phlebia</taxon>
    </lineage>
</organism>
<comment type="caution">
    <text evidence="1">The sequence shown here is derived from an EMBL/GenBank/DDBJ whole genome shotgun (WGS) entry which is preliminary data.</text>
</comment>
<dbReference type="EMBL" id="JANHOG010000082">
    <property type="protein sequence ID" value="KAJ3558550.1"/>
    <property type="molecule type" value="Genomic_DNA"/>
</dbReference>
<gene>
    <name evidence="1" type="ORF">NM688_g858</name>
</gene>
<sequence length="162" mass="18503">MPARMIRQISTASSRASEEPEELKEKHCVRCHSTYYDPEEKCRIPHVFEEIPQYLSQGKFTCISECCGETATVTQRKPGSKRYWMDNSQFCVESTHTTSSAAVKYNGINIRRCTVNSQGRCTREVLVVKDNTPIWREPIQQPRVEWTGMKGTLAGMHLVSAE</sequence>
<keyword evidence="2" id="KW-1185">Reference proteome</keyword>
<accession>A0ACC1TDW5</accession>
<dbReference type="Proteomes" id="UP001148662">
    <property type="component" value="Unassembled WGS sequence"/>
</dbReference>
<proteinExistence type="predicted"/>
<protein>
    <submittedName>
        <fullName evidence="1">Uncharacterized protein</fullName>
    </submittedName>
</protein>
<reference evidence="1" key="1">
    <citation type="submission" date="2022-07" db="EMBL/GenBank/DDBJ databases">
        <title>Genome Sequence of Phlebia brevispora.</title>
        <authorList>
            <person name="Buettner E."/>
        </authorList>
    </citation>
    <scope>NUCLEOTIDE SEQUENCE</scope>
    <source>
        <strain evidence="1">MPL23</strain>
    </source>
</reference>
<evidence type="ECO:0000313" key="1">
    <source>
        <dbReference type="EMBL" id="KAJ3558550.1"/>
    </source>
</evidence>
<name>A0ACC1TDW5_9APHY</name>
<evidence type="ECO:0000313" key="2">
    <source>
        <dbReference type="Proteomes" id="UP001148662"/>
    </source>
</evidence>